<dbReference type="AlphaFoldDB" id="A0A2W7SIW4"/>
<dbReference type="EMBL" id="QKZV01000004">
    <property type="protein sequence ID" value="PZX62825.1"/>
    <property type="molecule type" value="Genomic_DNA"/>
</dbReference>
<evidence type="ECO:0000313" key="2">
    <source>
        <dbReference type="Proteomes" id="UP000249720"/>
    </source>
</evidence>
<dbReference type="RefSeq" id="WP_111294880.1">
    <property type="nucleotide sequence ID" value="NZ_QKZV01000004.1"/>
</dbReference>
<sequence>MVLEDKNGTFTVVTPIINAENKVTALIFGSARNKDYSYFRLIDRNTPQLHLTEYGDKKATIFTKATLYGIFNVLESNWKHAIHILSNRSENMPIGTMSNNGISELHVASIQSCWDYSYTYVEAGYNSVTVITRQCQSNAMYIDNSAGNSGLGAATPIMEWWWRWW</sequence>
<accession>A0A2W7SIW4</accession>
<protein>
    <submittedName>
        <fullName evidence="1">Uncharacterized protein</fullName>
    </submittedName>
</protein>
<proteinExistence type="predicted"/>
<keyword evidence="2" id="KW-1185">Reference proteome</keyword>
<comment type="caution">
    <text evidence="1">The sequence shown here is derived from an EMBL/GenBank/DDBJ whole genome shotgun (WGS) entry which is preliminary data.</text>
</comment>
<gene>
    <name evidence="1" type="ORF">LX80_01519</name>
</gene>
<organism evidence="1 2">
    <name type="scientific">Hydrotalea sandarakina</name>
    <dbReference type="NCBI Taxonomy" id="1004304"/>
    <lineage>
        <taxon>Bacteria</taxon>
        <taxon>Pseudomonadati</taxon>
        <taxon>Bacteroidota</taxon>
        <taxon>Chitinophagia</taxon>
        <taxon>Chitinophagales</taxon>
        <taxon>Chitinophagaceae</taxon>
        <taxon>Hydrotalea</taxon>
    </lineage>
</organism>
<dbReference type="Proteomes" id="UP000249720">
    <property type="component" value="Unassembled WGS sequence"/>
</dbReference>
<name>A0A2W7SIW4_9BACT</name>
<reference evidence="1 2" key="1">
    <citation type="submission" date="2018-06" db="EMBL/GenBank/DDBJ databases">
        <title>Genomic Encyclopedia of Archaeal and Bacterial Type Strains, Phase II (KMG-II): from individual species to whole genera.</title>
        <authorList>
            <person name="Goeker M."/>
        </authorList>
    </citation>
    <scope>NUCLEOTIDE SEQUENCE [LARGE SCALE GENOMIC DNA]</scope>
    <source>
        <strain evidence="1 2">DSM 23241</strain>
    </source>
</reference>
<evidence type="ECO:0000313" key="1">
    <source>
        <dbReference type="EMBL" id="PZX62825.1"/>
    </source>
</evidence>